<evidence type="ECO:0000313" key="2">
    <source>
        <dbReference type="Proteomes" id="UP000503540"/>
    </source>
</evidence>
<evidence type="ECO:0008006" key="3">
    <source>
        <dbReference type="Google" id="ProtNLM"/>
    </source>
</evidence>
<dbReference type="RefSeq" id="WP_167474934.1">
    <property type="nucleotide sequence ID" value="NZ_CP046172.1"/>
</dbReference>
<dbReference type="InterPro" id="IPR019646">
    <property type="entry name" value="Aminoglyc_AdlTrfase"/>
</dbReference>
<sequence length="214" mass="23692">MDDDLPTGGRPIDPAECERRWKAWTPAQVAATLAGVRAPWCVTAGWALDLFAGAQTRDHGDIEITVPRAAFGEVAAALPGYEWDVVGAGMVWPYADVADHPELHQTWLRDPATGEYHLDVFREPHDGDRWICRRDNTITLPYAELIETGPAGIPYVIPEVALLFKAKARRPKDDGDFARILPLLAEFRIARLSEWLTRLHPGHEWLAALAGGTA</sequence>
<gene>
    <name evidence="1" type="ORF">F5544_21815</name>
</gene>
<reference evidence="1 2" key="1">
    <citation type="journal article" date="2019" name="ACS Chem. Biol.">
        <title>Identification and Mobilization of a Cryptic Antibiotic Biosynthesis Gene Locus from a Human-Pathogenic Nocardia Isolate.</title>
        <authorList>
            <person name="Herisse M."/>
            <person name="Ishida K."/>
            <person name="Porter J.L."/>
            <person name="Howden B."/>
            <person name="Hertweck C."/>
            <person name="Stinear T.P."/>
            <person name="Pidot S.J."/>
        </authorList>
    </citation>
    <scope>NUCLEOTIDE SEQUENCE [LARGE SCALE GENOMIC DNA]</scope>
    <source>
        <strain evidence="1 2">AUSMDU00012717</strain>
    </source>
</reference>
<accession>A0A6G9YG07</accession>
<organism evidence="1 2">
    <name type="scientific">Nocardia arthritidis</name>
    <dbReference type="NCBI Taxonomy" id="228602"/>
    <lineage>
        <taxon>Bacteria</taxon>
        <taxon>Bacillati</taxon>
        <taxon>Actinomycetota</taxon>
        <taxon>Actinomycetes</taxon>
        <taxon>Mycobacteriales</taxon>
        <taxon>Nocardiaceae</taxon>
        <taxon>Nocardia</taxon>
    </lineage>
</organism>
<name>A0A6G9YG07_9NOCA</name>
<dbReference type="EMBL" id="CP046172">
    <property type="protein sequence ID" value="QIS12225.1"/>
    <property type="molecule type" value="Genomic_DNA"/>
</dbReference>
<dbReference type="Pfam" id="PF10706">
    <property type="entry name" value="Aminoglyc_resit"/>
    <property type="match status" value="1"/>
</dbReference>
<keyword evidence="2" id="KW-1185">Reference proteome</keyword>
<dbReference type="Proteomes" id="UP000503540">
    <property type="component" value="Chromosome"/>
</dbReference>
<proteinExistence type="predicted"/>
<dbReference type="KEGG" id="nah:F5544_21815"/>
<dbReference type="AlphaFoldDB" id="A0A6G9YG07"/>
<evidence type="ECO:0000313" key="1">
    <source>
        <dbReference type="EMBL" id="QIS12225.1"/>
    </source>
</evidence>
<dbReference type="Gene3D" id="3.30.460.40">
    <property type="match status" value="1"/>
</dbReference>
<protein>
    <recommendedName>
        <fullName evidence="3">Amino acid transporter</fullName>
    </recommendedName>
</protein>